<dbReference type="HOGENOM" id="CLU_506306_0_0_1"/>
<comment type="caution">
    <text evidence="2">The sequence shown here is derived from an EMBL/GenBank/DDBJ whole genome shotgun (WGS) entry which is preliminary data.</text>
</comment>
<evidence type="ECO:0000313" key="2">
    <source>
        <dbReference type="EMBL" id="GAA93962.1"/>
    </source>
</evidence>
<evidence type="ECO:0000256" key="1">
    <source>
        <dbReference type="SAM" id="MobiDB-lite"/>
    </source>
</evidence>
<organism evidence="2 3">
    <name type="scientific">Mixia osmundae (strain CBS 9802 / IAM 14324 / JCM 22182 / KY 12970)</name>
    <dbReference type="NCBI Taxonomy" id="764103"/>
    <lineage>
        <taxon>Eukaryota</taxon>
        <taxon>Fungi</taxon>
        <taxon>Dikarya</taxon>
        <taxon>Basidiomycota</taxon>
        <taxon>Pucciniomycotina</taxon>
        <taxon>Mixiomycetes</taxon>
        <taxon>Mixiales</taxon>
        <taxon>Mixiaceae</taxon>
        <taxon>Mixia</taxon>
    </lineage>
</organism>
<feature type="region of interest" description="Disordered" evidence="1">
    <location>
        <begin position="149"/>
        <end position="171"/>
    </location>
</feature>
<dbReference type="AlphaFoldDB" id="G7DTQ2"/>
<protein>
    <submittedName>
        <fullName evidence="2">Uncharacterized protein</fullName>
    </submittedName>
</protein>
<dbReference type="Proteomes" id="UP000009131">
    <property type="component" value="Unassembled WGS sequence"/>
</dbReference>
<feature type="region of interest" description="Disordered" evidence="1">
    <location>
        <begin position="190"/>
        <end position="340"/>
    </location>
</feature>
<keyword evidence="3" id="KW-1185">Reference proteome</keyword>
<sequence length="538" mass="59126">MAQGSPRSSLASDFGSPEPLIIPTPGAIARRAALARSKEPTPGRALTKSERRRHRKQHGRNDSELPASAFVLPASLPAGFNPNKTPKRVDSAQSAPVKTPLTQLETDGDIPSTAKRLSGVPSRLARAMADYSFVSTPGRSLLSFARESFGAASAQKRDNRTEQDEVRARRVSFSPRVSVSFDYDRSALAAPASDGLASSQAGSRSLVRSPSEPLRSALSRKATQPGPSDSLFLSQVRPRAGPSTELASPRFSPIASQASPASTIMAPDDSRAGRPFVDEYAIDDNEYGQGGNDSQRTSFWSSNGNAGRRSLDKDRRPSLPRIAAPRFSPSPPSSPVPLRDDTMKTLTIARKVKKSLRENGRKRDKPKQAKKREIELLATLPSDDDAERTVIHGKRRRIDPMDIIQTVVQDAKQSQSIEMQDYLDHFLDCLEPEIAAQMFAGADERPANLRDLRQLANDVMKVKKERHRVRSKLHADDRAWQQSRERIAVLRHAHELYSAVTSSERFPIVKANDPDDEDAILNTTKRLLIRLSTSDGAV</sequence>
<feature type="region of interest" description="Disordered" evidence="1">
    <location>
        <begin position="1"/>
        <end position="115"/>
    </location>
</feature>
<feature type="compositionally biased region" description="Basic and acidic residues" evidence="1">
    <location>
        <begin position="155"/>
        <end position="168"/>
    </location>
</feature>
<feature type="compositionally biased region" description="Polar residues" evidence="1">
    <location>
        <begin position="221"/>
        <end position="233"/>
    </location>
</feature>
<feature type="compositionally biased region" description="Polar residues" evidence="1">
    <location>
        <begin position="292"/>
        <end position="305"/>
    </location>
</feature>
<feature type="compositionally biased region" description="Polar residues" evidence="1">
    <location>
        <begin position="91"/>
        <end position="105"/>
    </location>
</feature>
<evidence type="ECO:0000313" key="3">
    <source>
        <dbReference type="Proteomes" id="UP000009131"/>
    </source>
</evidence>
<name>G7DTQ2_MIXOS</name>
<dbReference type="EMBL" id="BABT02000026">
    <property type="protein sequence ID" value="GAA93962.1"/>
    <property type="molecule type" value="Genomic_DNA"/>
</dbReference>
<proteinExistence type="predicted"/>
<dbReference type="RefSeq" id="XP_014570247.1">
    <property type="nucleotide sequence ID" value="XM_014714761.1"/>
</dbReference>
<feature type="compositionally biased region" description="Polar residues" evidence="1">
    <location>
        <begin position="1"/>
        <end position="11"/>
    </location>
</feature>
<reference evidence="2 3" key="1">
    <citation type="journal article" date="2011" name="J. Gen. Appl. Microbiol.">
        <title>Draft genome sequencing of the enigmatic basidiomycete Mixia osmundae.</title>
        <authorList>
            <person name="Nishida H."/>
            <person name="Nagatsuka Y."/>
            <person name="Sugiyama J."/>
        </authorList>
    </citation>
    <scope>NUCLEOTIDE SEQUENCE [LARGE SCALE GENOMIC DNA]</scope>
    <source>
        <strain evidence="3">CBS 9802 / IAM 14324 / JCM 22182 / KY 12970</strain>
    </source>
</reference>
<gene>
    <name evidence="2" type="primary">Mo00608</name>
    <name evidence="2" type="ORF">E5Q_00608</name>
</gene>
<reference evidence="2 3" key="2">
    <citation type="journal article" date="2012" name="Open Biol.">
        <title>Characteristics of nucleosomes and linker DNA regions on the genome of the basidiomycete Mixia osmundae revealed by mono- and dinucleosome mapping.</title>
        <authorList>
            <person name="Nishida H."/>
            <person name="Kondo S."/>
            <person name="Matsumoto T."/>
            <person name="Suzuki Y."/>
            <person name="Yoshikawa H."/>
            <person name="Taylor T.D."/>
            <person name="Sugiyama J."/>
        </authorList>
    </citation>
    <scope>NUCLEOTIDE SEQUENCE [LARGE SCALE GENOMIC DNA]</scope>
    <source>
        <strain evidence="3">CBS 9802 / IAM 14324 / JCM 22182 / KY 12970</strain>
    </source>
</reference>
<feature type="compositionally biased region" description="Polar residues" evidence="1">
    <location>
        <begin position="196"/>
        <end position="208"/>
    </location>
</feature>
<dbReference type="InParanoid" id="G7DTQ2"/>
<accession>G7DTQ2</accession>